<dbReference type="GO" id="GO:0009966">
    <property type="term" value="P:regulation of signal transduction"/>
    <property type="evidence" value="ECO:0007669"/>
    <property type="project" value="InterPro"/>
</dbReference>
<dbReference type="InterPro" id="IPR038511">
    <property type="entry name" value="TAP42/TAP46-like_sf"/>
</dbReference>
<dbReference type="PANTHER" id="PTHR10933:SF9">
    <property type="entry name" value="IMMUNOGLOBULIN-BINDING PROTEIN 1"/>
    <property type="match status" value="1"/>
</dbReference>
<dbReference type="OrthoDB" id="10261753at2759"/>
<evidence type="ECO:0000313" key="3">
    <source>
        <dbReference type="Proteomes" id="UP000243723"/>
    </source>
</evidence>
<sequence length="351" mass="39545">MSSESFSLRSIFHSAENKRRKLDQLPSSNSEEYQDILNSAIAEYQRCLDTADQVSLFSSNETLDDVSSNDIQYFLLRYNLADLTLKRIGGDRKAILKHAQASICAFLKQLDSYDMLSKSDAQLVERLLESPDTFSIVSSSDPSAKRETKIRRFKEEKELKQRLDFLQTKSAASQDDELSRTLYLQQVNFAVHQAFQTLESIVQELHILSLMPSAPPPSTDTNANDARDRARQGDGYSERLDSQLSAGLRGPLLDSKGRPMRPFTLLGKRQEFQQGVFRPDHSLPTMSIDEYLEEERRRGGIIEGGGPQSGLQPEPDEDDLDKADAETMKARAWDDFKDDNPKGAGNTLNRG</sequence>
<dbReference type="InterPro" id="IPR007304">
    <property type="entry name" value="TAP46-like"/>
</dbReference>
<evidence type="ECO:0000313" key="2">
    <source>
        <dbReference type="EMBL" id="PSK38058.1"/>
    </source>
</evidence>
<evidence type="ECO:0008006" key="4">
    <source>
        <dbReference type="Google" id="ProtNLM"/>
    </source>
</evidence>
<feature type="region of interest" description="Disordered" evidence="1">
    <location>
        <begin position="211"/>
        <end position="260"/>
    </location>
</feature>
<evidence type="ECO:0000256" key="1">
    <source>
        <dbReference type="SAM" id="MobiDB-lite"/>
    </source>
</evidence>
<dbReference type="STRING" id="40998.A0A2P7YQ07"/>
<feature type="compositionally biased region" description="Basic and acidic residues" evidence="1">
    <location>
        <begin position="225"/>
        <end position="241"/>
    </location>
</feature>
<dbReference type="GO" id="GO:0051721">
    <property type="term" value="F:protein phosphatase 2A binding"/>
    <property type="evidence" value="ECO:0007669"/>
    <property type="project" value="TreeGrafter"/>
</dbReference>
<organism evidence="2 3">
    <name type="scientific">Elsinoe australis</name>
    <dbReference type="NCBI Taxonomy" id="40998"/>
    <lineage>
        <taxon>Eukaryota</taxon>
        <taxon>Fungi</taxon>
        <taxon>Dikarya</taxon>
        <taxon>Ascomycota</taxon>
        <taxon>Pezizomycotina</taxon>
        <taxon>Dothideomycetes</taxon>
        <taxon>Dothideomycetidae</taxon>
        <taxon>Myriangiales</taxon>
        <taxon>Elsinoaceae</taxon>
        <taxon>Elsinoe</taxon>
    </lineage>
</organism>
<feature type="region of interest" description="Disordered" evidence="1">
    <location>
        <begin position="298"/>
        <end position="351"/>
    </location>
</feature>
<feature type="compositionally biased region" description="Basic and acidic residues" evidence="1">
    <location>
        <begin position="322"/>
        <end position="341"/>
    </location>
</feature>
<name>A0A2P7YQ07_9PEZI</name>
<proteinExistence type="predicted"/>
<dbReference type="Proteomes" id="UP000243723">
    <property type="component" value="Unassembled WGS sequence"/>
</dbReference>
<dbReference type="Pfam" id="PF04177">
    <property type="entry name" value="TAP42"/>
    <property type="match status" value="1"/>
</dbReference>
<dbReference type="PANTHER" id="PTHR10933">
    <property type="entry name" value="IMMUNOGLOBULIN-BINDING PROTEIN 1"/>
    <property type="match status" value="1"/>
</dbReference>
<protein>
    <recommendedName>
        <fullName evidence="4">Type 2A phosphatase-associated protein 42</fullName>
    </recommendedName>
</protein>
<dbReference type="GO" id="GO:0005829">
    <property type="term" value="C:cytosol"/>
    <property type="evidence" value="ECO:0007669"/>
    <property type="project" value="TreeGrafter"/>
</dbReference>
<dbReference type="Gene3D" id="1.25.40.540">
    <property type="entry name" value="TAP42-like family"/>
    <property type="match status" value="1"/>
</dbReference>
<keyword evidence="3" id="KW-1185">Reference proteome</keyword>
<accession>A0A2P7YQ07</accession>
<gene>
    <name evidence="2" type="ORF">B9Z65_1249</name>
</gene>
<dbReference type="GO" id="GO:0035303">
    <property type="term" value="P:regulation of dephosphorylation"/>
    <property type="evidence" value="ECO:0007669"/>
    <property type="project" value="TreeGrafter"/>
</dbReference>
<reference evidence="2 3" key="1">
    <citation type="submission" date="2017-05" db="EMBL/GenBank/DDBJ databases">
        <title>Draft genome sequence of Elsinoe australis.</title>
        <authorList>
            <person name="Cheng Q."/>
        </authorList>
    </citation>
    <scope>NUCLEOTIDE SEQUENCE [LARGE SCALE GENOMIC DNA]</scope>
    <source>
        <strain evidence="2 3">NL1</strain>
    </source>
</reference>
<dbReference type="AlphaFoldDB" id="A0A2P7YQ07"/>
<comment type="caution">
    <text evidence="2">The sequence shown here is derived from an EMBL/GenBank/DDBJ whole genome shotgun (WGS) entry which is preliminary data.</text>
</comment>
<dbReference type="EMBL" id="NHZQ01000404">
    <property type="protein sequence ID" value="PSK38058.1"/>
    <property type="molecule type" value="Genomic_DNA"/>
</dbReference>